<feature type="region of interest" description="Disordered" evidence="2">
    <location>
        <begin position="59"/>
        <end position="79"/>
    </location>
</feature>
<dbReference type="InterPro" id="IPR036625">
    <property type="entry name" value="E3-bd_dom_sf"/>
</dbReference>
<dbReference type="RefSeq" id="WP_039779716.1">
    <property type="nucleotide sequence ID" value="NZ_JAAXOR010000001.1"/>
</dbReference>
<reference evidence="5 6" key="1">
    <citation type="submission" date="2017-07" db="EMBL/GenBank/DDBJ databases">
        <title>First draft Genome Sequence of Nocardia cerradoensis isolated from human infection.</title>
        <authorList>
            <person name="Carrasco G."/>
        </authorList>
    </citation>
    <scope>NUCLEOTIDE SEQUENCE [LARGE SCALE GENOMIC DNA]</scope>
    <source>
        <strain evidence="5 6">CNM20130759</strain>
    </source>
</reference>
<proteinExistence type="predicted"/>
<keyword evidence="6" id="KW-1185">Reference proteome</keyword>
<dbReference type="Pfam" id="PF23359">
    <property type="entry name" value="Lsr2_DNA-bd"/>
    <property type="match status" value="1"/>
</dbReference>
<dbReference type="InterPro" id="IPR042261">
    <property type="entry name" value="Lsr2-like_dimerization"/>
</dbReference>
<protein>
    <submittedName>
        <fullName evidence="5">Nucleoid-associated protein Lsr2</fullName>
    </submittedName>
</protein>
<keyword evidence="1" id="KW-0238">DNA-binding</keyword>
<dbReference type="Gene3D" id="4.10.320.10">
    <property type="entry name" value="E3-binding domain"/>
    <property type="match status" value="1"/>
</dbReference>
<name>A0A231H040_9NOCA</name>
<dbReference type="GO" id="GO:0003677">
    <property type="term" value="F:DNA binding"/>
    <property type="evidence" value="ECO:0007669"/>
    <property type="project" value="UniProtKB-KW"/>
</dbReference>
<dbReference type="AlphaFoldDB" id="A0A231H040"/>
<feature type="domain" description="Lsr2 dimerization" evidence="3">
    <location>
        <begin position="1"/>
        <end position="59"/>
    </location>
</feature>
<dbReference type="InterPro" id="IPR055370">
    <property type="entry name" value="Lsr2_DNA-bd"/>
</dbReference>
<evidence type="ECO:0000313" key="5">
    <source>
        <dbReference type="EMBL" id="OXR42228.1"/>
    </source>
</evidence>
<sequence>MAKKVIVELVDDYDGKSDADQTVHFGIDGVEYEIDLSTKNAEKLRKIFEQWTESARKVGRNRKGAVKSGAARTTPDREQTAAIREWARNNGYEISSRGRIHKDIVEAYNKAG</sequence>
<gene>
    <name evidence="5" type="primary">lsr2_4</name>
    <name evidence="5" type="ORF">B7C42_05827</name>
</gene>
<evidence type="ECO:0000313" key="6">
    <source>
        <dbReference type="Proteomes" id="UP000215506"/>
    </source>
</evidence>
<evidence type="ECO:0000259" key="4">
    <source>
        <dbReference type="Pfam" id="PF23359"/>
    </source>
</evidence>
<dbReference type="EMBL" id="NGAF01000015">
    <property type="protein sequence ID" value="OXR42228.1"/>
    <property type="molecule type" value="Genomic_DNA"/>
</dbReference>
<dbReference type="GO" id="GO:0016746">
    <property type="term" value="F:acyltransferase activity"/>
    <property type="evidence" value="ECO:0007669"/>
    <property type="project" value="InterPro"/>
</dbReference>
<dbReference type="InterPro" id="IPR024412">
    <property type="entry name" value="Lsr2_dim_dom"/>
</dbReference>
<accession>A0A231H040</accession>
<dbReference type="Gene3D" id="3.30.60.230">
    <property type="entry name" value="Lsr2, dimerization domain"/>
    <property type="match status" value="1"/>
</dbReference>
<dbReference type="Proteomes" id="UP000215506">
    <property type="component" value="Unassembled WGS sequence"/>
</dbReference>
<evidence type="ECO:0000259" key="3">
    <source>
        <dbReference type="Pfam" id="PF11774"/>
    </source>
</evidence>
<dbReference type="Pfam" id="PF11774">
    <property type="entry name" value="Lsr2"/>
    <property type="match status" value="1"/>
</dbReference>
<evidence type="ECO:0000256" key="1">
    <source>
        <dbReference type="ARBA" id="ARBA00023125"/>
    </source>
</evidence>
<evidence type="ECO:0000256" key="2">
    <source>
        <dbReference type="SAM" id="MobiDB-lite"/>
    </source>
</evidence>
<organism evidence="5 6">
    <name type="scientific">Nocardia cerradoensis</name>
    <dbReference type="NCBI Taxonomy" id="85688"/>
    <lineage>
        <taxon>Bacteria</taxon>
        <taxon>Bacillati</taxon>
        <taxon>Actinomycetota</taxon>
        <taxon>Actinomycetes</taxon>
        <taxon>Mycobacteriales</taxon>
        <taxon>Nocardiaceae</taxon>
        <taxon>Nocardia</taxon>
    </lineage>
</organism>
<feature type="domain" description="Lsr2 DNA-binding" evidence="4">
    <location>
        <begin position="76"/>
        <end position="111"/>
    </location>
</feature>
<comment type="caution">
    <text evidence="5">The sequence shown here is derived from an EMBL/GenBank/DDBJ whole genome shotgun (WGS) entry which is preliminary data.</text>
</comment>